<keyword evidence="4 7" id="KW-0328">Glycosyltransferase</keyword>
<comment type="catalytic activity">
    <reaction evidence="1 7">
        <text>[(1-&gt;4)-alpha-D-glucosyl](n) + ADP-alpha-D-glucose = [(1-&gt;4)-alpha-D-glucosyl](n+1) + ADP + H(+)</text>
        <dbReference type="Rhea" id="RHEA:18189"/>
        <dbReference type="Rhea" id="RHEA-COMP:9584"/>
        <dbReference type="Rhea" id="RHEA-COMP:9587"/>
        <dbReference type="ChEBI" id="CHEBI:15378"/>
        <dbReference type="ChEBI" id="CHEBI:15444"/>
        <dbReference type="ChEBI" id="CHEBI:57498"/>
        <dbReference type="ChEBI" id="CHEBI:456216"/>
        <dbReference type="EC" id="2.4.1.21"/>
    </reaction>
</comment>
<organism evidence="10 12">
    <name type="scientific">Roseburia faecis</name>
    <dbReference type="NCBI Taxonomy" id="301302"/>
    <lineage>
        <taxon>Bacteria</taxon>
        <taxon>Bacillati</taxon>
        <taxon>Bacillota</taxon>
        <taxon>Clostridia</taxon>
        <taxon>Lachnospirales</taxon>
        <taxon>Lachnospiraceae</taxon>
        <taxon>Roseburia</taxon>
    </lineage>
</organism>
<name>A0A0M6WMG4_9FIRM</name>
<dbReference type="EMBL" id="CVRR01000019">
    <property type="protein sequence ID" value="CRL37765.1"/>
    <property type="molecule type" value="Genomic_DNA"/>
</dbReference>
<dbReference type="EMBL" id="CYXV01000002">
    <property type="protein sequence ID" value="CUM79025.1"/>
    <property type="molecule type" value="Genomic_DNA"/>
</dbReference>
<dbReference type="EC" id="2.4.1.21" evidence="7"/>
<sequence length="482" mass="55343">MKKILFVSSEAVPYVKTGGLADVVGSLPKYFDKKEYDVRVVIPKYACMDRSFLPNLKFLCHFYVNLNWRRQYVGIFESEYHGVHFYFVDNEFYFAGESPYNNIYEDVEKFAYFSKAVLASLPYIDFAPDIIHCNDWQTGLIPVFLHTVFGDDNFYAGIKTVFTIHNLQFQGRWRIQEIMDITGLPAHIFNAYELESYGEANYLKGGVVYADYITTVSPTYANEITTVEGGEGLSGLMTARKDRLYGILNGIDYEEYNPQTDPYISVNYSKKDAVSGKKENKVALQKELGLPVREDAFLIGIVSRMTSQKGFDLIGCVLDELLTEMDIQLVVLGSGESQYENMFHHYQSKYPDKVSVHIGFTEERSHHIYAASDVLLMPSMFEPCGLAQMIAMRYGTLPIVRETGGLRDTVEPYNEYENTGCGFSFANFNAQEMADIVRYAYRVEHEQKAAWKELIYRAMDRNFSWNVSAHAYEKLYDKLVEM</sequence>
<evidence type="ECO:0000259" key="8">
    <source>
        <dbReference type="Pfam" id="PF00534"/>
    </source>
</evidence>
<dbReference type="HAMAP" id="MF_00484">
    <property type="entry name" value="Glycogen_synth"/>
    <property type="match status" value="1"/>
</dbReference>
<comment type="function">
    <text evidence="2 7">Synthesizes alpha-1,4-glucan chains using ADP-glucose.</text>
</comment>
<evidence type="ECO:0000256" key="2">
    <source>
        <dbReference type="ARBA" id="ARBA00002764"/>
    </source>
</evidence>
<dbReference type="NCBIfam" id="NF001898">
    <property type="entry name" value="PRK00654.1-1"/>
    <property type="match status" value="1"/>
</dbReference>
<dbReference type="STRING" id="301302.ERS852420_00706"/>
<evidence type="ECO:0000256" key="1">
    <source>
        <dbReference type="ARBA" id="ARBA00001478"/>
    </source>
</evidence>
<dbReference type="RefSeq" id="WP_055067760.1">
    <property type="nucleotide sequence ID" value="NZ_CP173697.1"/>
</dbReference>
<dbReference type="NCBIfam" id="TIGR02095">
    <property type="entry name" value="glgA"/>
    <property type="match status" value="1"/>
</dbReference>
<comment type="similarity">
    <text evidence="3 7">Belongs to the glycosyltransferase 1 family. Bacterial/plant glycogen synthase subfamily.</text>
</comment>
<dbReference type="InterPro" id="IPR001296">
    <property type="entry name" value="Glyco_trans_1"/>
</dbReference>
<comment type="pathway">
    <text evidence="7">Glycan biosynthesis; glycogen biosynthesis.</text>
</comment>
<evidence type="ECO:0000313" key="12">
    <source>
        <dbReference type="Proteomes" id="UP000049979"/>
    </source>
</evidence>
<accession>A0A0M6WMG4</accession>
<evidence type="ECO:0000256" key="7">
    <source>
        <dbReference type="HAMAP-Rule" id="MF_00484"/>
    </source>
</evidence>
<dbReference type="GO" id="GO:0004373">
    <property type="term" value="F:alpha-1,4-glucan glucosyltransferase (UDP-glucose donor) activity"/>
    <property type="evidence" value="ECO:0007669"/>
    <property type="project" value="InterPro"/>
</dbReference>
<evidence type="ECO:0000256" key="4">
    <source>
        <dbReference type="ARBA" id="ARBA00022676"/>
    </source>
</evidence>
<keyword evidence="5 7" id="KW-0808">Transferase</keyword>
<evidence type="ECO:0000313" key="11">
    <source>
        <dbReference type="EMBL" id="CUM79025.1"/>
    </source>
</evidence>
<dbReference type="Proteomes" id="UP000049979">
    <property type="component" value="Unassembled WGS sequence"/>
</dbReference>
<keyword evidence="12" id="KW-1185">Reference proteome</keyword>
<dbReference type="GO" id="GO:0009011">
    <property type="term" value="F:alpha-1,4-glucan glucosyltransferase (ADP-glucose donor) activity"/>
    <property type="evidence" value="ECO:0007669"/>
    <property type="project" value="UniProtKB-UniRule"/>
</dbReference>
<keyword evidence="6 7" id="KW-0320">Glycogen biosynthesis</keyword>
<dbReference type="InterPro" id="IPR013534">
    <property type="entry name" value="Starch_synth_cat_dom"/>
</dbReference>
<proteinExistence type="inferred from homology"/>
<evidence type="ECO:0000256" key="5">
    <source>
        <dbReference type="ARBA" id="ARBA00022679"/>
    </source>
</evidence>
<dbReference type="Proteomes" id="UP000095495">
    <property type="component" value="Unassembled WGS sequence"/>
</dbReference>
<dbReference type="SUPFAM" id="SSF53756">
    <property type="entry name" value="UDP-Glycosyltransferase/glycogen phosphorylase"/>
    <property type="match status" value="1"/>
</dbReference>
<dbReference type="GO" id="GO:0005978">
    <property type="term" value="P:glycogen biosynthetic process"/>
    <property type="evidence" value="ECO:0007669"/>
    <property type="project" value="UniProtKB-UniRule"/>
</dbReference>
<gene>
    <name evidence="11" type="primary">glgA_2</name>
    <name evidence="7" type="synonym">glgA</name>
    <name evidence="11" type="ORF">ERS852420_00706</name>
    <name evidence="10" type="ORF">M72_04801</name>
</gene>
<dbReference type="PANTHER" id="PTHR45825:SF11">
    <property type="entry name" value="ALPHA AMYLASE DOMAIN-CONTAINING PROTEIN"/>
    <property type="match status" value="1"/>
</dbReference>
<protein>
    <recommendedName>
        <fullName evidence="7">Glycogen synthase</fullName>
        <ecNumber evidence="7">2.4.1.21</ecNumber>
    </recommendedName>
    <alternativeName>
        <fullName evidence="7">Starch [bacterial glycogen] synthase</fullName>
    </alternativeName>
</protein>
<feature type="binding site" evidence="7">
    <location>
        <position position="16"/>
    </location>
    <ligand>
        <name>ADP-alpha-D-glucose</name>
        <dbReference type="ChEBI" id="CHEBI:57498"/>
    </ligand>
</feature>
<feature type="domain" description="Glycosyl transferase family 1" evidence="8">
    <location>
        <begin position="292"/>
        <end position="452"/>
    </location>
</feature>
<evidence type="ECO:0000313" key="13">
    <source>
        <dbReference type="Proteomes" id="UP000095495"/>
    </source>
</evidence>
<evidence type="ECO:0000313" key="10">
    <source>
        <dbReference type="EMBL" id="CRL37765.1"/>
    </source>
</evidence>
<dbReference type="AlphaFoldDB" id="A0A0M6WMG4"/>
<dbReference type="OrthoDB" id="9808590at2"/>
<dbReference type="CDD" id="cd03791">
    <property type="entry name" value="GT5_Glycogen_synthase_DULL1-like"/>
    <property type="match status" value="1"/>
</dbReference>
<evidence type="ECO:0000256" key="3">
    <source>
        <dbReference type="ARBA" id="ARBA00010281"/>
    </source>
</evidence>
<dbReference type="UniPathway" id="UPA00164"/>
<dbReference type="InterPro" id="IPR011835">
    <property type="entry name" value="GS/SS"/>
</dbReference>
<dbReference type="GeneID" id="99746070"/>
<feature type="domain" description="Starch synthase catalytic" evidence="9">
    <location>
        <begin position="3"/>
        <end position="237"/>
    </location>
</feature>
<reference evidence="12" key="2">
    <citation type="submission" date="2015-05" db="EMBL/GenBank/DDBJ databases">
        <authorList>
            <consortium name="Pathogen Informatics"/>
        </authorList>
    </citation>
    <scope>NUCLEOTIDE SEQUENCE [LARGE SCALE GENOMIC DNA]</scope>
    <source>
        <strain evidence="11 13">2789STDY5608863</strain>
        <strain evidence="12">M72</strain>
    </source>
</reference>
<dbReference type="Gene3D" id="3.40.50.2000">
    <property type="entry name" value="Glycogen Phosphorylase B"/>
    <property type="match status" value="2"/>
</dbReference>
<dbReference type="Pfam" id="PF00534">
    <property type="entry name" value="Glycos_transf_1"/>
    <property type="match status" value="1"/>
</dbReference>
<dbReference type="Pfam" id="PF08323">
    <property type="entry name" value="Glyco_transf_5"/>
    <property type="match status" value="1"/>
</dbReference>
<reference evidence="10" key="1">
    <citation type="submission" date="2015-05" db="EMBL/GenBank/DDBJ databases">
        <authorList>
            <person name="Wang D.B."/>
            <person name="Wang M."/>
        </authorList>
    </citation>
    <scope>NUCLEOTIDE SEQUENCE [LARGE SCALE GENOMIC DNA]</scope>
    <source>
        <strain evidence="10">M72</strain>
    </source>
</reference>
<dbReference type="PANTHER" id="PTHR45825">
    <property type="entry name" value="GRANULE-BOUND STARCH SYNTHASE 1, CHLOROPLASTIC/AMYLOPLASTIC"/>
    <property type="match status" value="1"/>
</dbReference>
<evidence type="ECO:0000259" key="9">
    <source>
        <dbReference type="Pfam" id="PF08323"/>
    </source>
</evidence>
<evidence type="ECO:0000256" key="6">
    <source>
        <dbReference type="ARBA" id="ARBA00023056"/>
    </source>
</evidence>